<evidence type="ECO:0000256" key="1">
    <source>
        <dbReference type="SAM" id="MobiDB-lite"/>
    </source>
</evidence>
<accession>A0A5B7K340</accession>
<evidence type="ECO:0000313" key="3">
    <source>
        <dbReference type="Proteomes" id="UP000324222"/>
    </source>
</evidence>
<dbReference type="EMBL" id="VSRR010119755">
    <property type="protein sequence ID" value="MPC99767.1"/>
    <property type="molecule type" value="Genomic_DNA"/>
</dbReference>
<comment type="caution">
    <text evidence="2">The sequence shown here is derived from an EMBL/GenBank/DDBJ whole genome shotgun (WGS) entry which is preliminary data.</text>
</comment>
<protein>
    <submittedName>
        <fullName evidence="2">Uncharacterized protein</fullName>
    </submittedName>
</protein>
<sequence>MGGTFSRRGRDQAGSGGEEDEAEKTELPKQNGTTPQSTELPNGTNQGGTQTKTSQMFDDTQKNWKENGR</sequence>
<feature type="region of interest" description="Disordered" evidence="1">
    <location>
        <begin position="1"/>
        <end position="69"/>
    </location>
</feature>
<dbReference type="Proteomes" id="UP000324222">
    <property type="component" value="Unassembled WGS sequence"/>
</dbReference>
<proteinExistence type="predicted"/>
<evidence type="ECO:0000313" key="2">
    <source>
        <dbReference type="EMBL" id="MPC99767.1"/>
    </source>
</evidence>
<dbReference type="OrthoDB" id="5973539at2759"/>
<feature type="compositionally biased region" description="Low complexity" evidence="1">
    <location>
        <begin position="42"/>
        <end position="51"/>
    </location>
</feature>
<dbReference type="AlphaFoldDB" id="A0A5B7K340"/>
<gene>
    <name evidence="2" type="ORF">E2C01_095203</name>
</gene>
<reference evidence="2 3" key="1">
    <citation type="submission" date="2019-05" db="EMBL/GenBank/DDBJ databases">
        <title>Another draft genome of Portunus trituberculatus and its Hox gene families provides insights of decapod evolution.</title>
        <authorList>
            <person name="Jeong J.-H."/>
            <person name="Song I."/>
            <person name="Kim S."/>
            <person name="Choi T."/>
            <person name="Kim D."/>
            <person name="Ryu S."/>
            <person name="Kim W."/>
        </authorList>
    </citation>
    <scope>NUCLEOTIDE SEQUENCE [LARGE SCALE GENOMIC DNA]</scope>
    <source>
        <tissue evidence="2">Muscle</tissue>
    </source>
</reference>
<name>A0A5B7K340_PORTR</name>
<feature type="compositionally biased region" description="Basic and acidic residues" evidence="1">
    <location>
        <begin position="59"/>
        <end position="69"/>
    </location>
</feature>
<feature type="compositionally biased region" description="Polar residues" evidence="1">
    <location>
        <begin position="28"/>
        <end position="41"/>
    </location>
</feature>
<keyword evidence="3" id="KW-1185">Reference proteome</keyword>
<organism evidence="2 3">
    <name type="scientific">Portunus trituberculatus</name>
    <name type="common">Swimming crab</name>
    <name type="synonym">Neptunus trituberculatus</name>
    <dbReference type="NCBI Taxonomy" id="210409"/>
    <lineage>
        <taxon>Eukaryota</taxon>
        <taxon>Metazoa</taxon>
        <taxon>Ecdysozoa</taxon>
        <taxon>Arthropoda</taxon>
        <taxon>Crustacea</taxon>
        <taxon>Multicrustacea</taxon>
        <taxon>Malacostraca</taxon>
        <taxon>Eumalacostraca</taxon>
        <taxon>Eucarida</taxon>
        <taxon>Decapoda</taxon>
        <taxon>Pleocyemata</taxon>
        <taxon>Brachyura</taxon>
        <taxon>Eubrachyura</taxon>
        <taxon>Portunoidea</taxon>
        <taxon>Portunidae</taxon>
        <taxon>Portuninae</taxon>
        <taxon>Portunus</taxon>
    </lineage>
</organism>